<dbReference type="Pfam" id="PF06750">
    <property type="entry name" value="A24_N_bact"/>
    <property type="match status" value="1"/>
</dbReference>
<evidence type="ECO:0000256" key="7">
    <source>
        <dbReference type="SAM" id="Phobius"/>
    </source>
</evidence>
<keyword evidence="6 7" id="KW-0472">Membrane</keyword>
<keyword evidence="4 7" id="KW-0812">Transmembrane</keyword>
<dbReference type="GO" id="GO:0006465">
    <property type="term" value="P:signal peptide processing"/>
    <property type="evidence" value="ECO:0007669"/>
    <property type="project" value="TreeGrafter"/>
</dbReference>
<feature type="domain" description="Prepilin type IV endopeptidase peptidase" evidence="8">
    <location>
        <begin position="104"/>
        <end position="208"/>
    </location>
</feature>
<dbReference type="InterPro" id="IPR050882">
    <property type="entry name" value="Prepilin_peptidase/N-MTase"/>
</dbReference>
<evidence type="ECO:0000256" key="2">
    <source>
        <dbReference type="ARBA" id="ARBA00005801"/>
    </source>
</evidence>
<evidence type="ECO:0000259" key="8">
    <source>
        <dbReference type="Pfam" id="PF01478"/>
    </source>
</evidence>
<dbReference type="InterPro" id="IPR010627">
    <property type="entry name" value="Prepilin_pept_A24_N"/>
</dbReference>
<evidence type="ECO:0000256" key="6">
    <source>
        <dbReference type="ARBA" id="ARBA00023136"/>
    </source>
</evidence>
<organism evidence="10 11">
    <name type="scientific">Planococcus glaciei</name>
    <dbReference type="NCBI Taxonomy" id="459472"/>
    <lineage>
        <taxon>Bacteria</taxon>
        <taxon>Bacillati</taxon>
        <taxon>Bacillota</taxon>
        <taxon>Bacilli</taxon>
        <taxon>Bacillales</taxon>
        <taxon>Caryophanaceae</taxon>
        <taxon>Planococcus</taxon>
    </lineage>
</organism>
<dbReference type="PANTHER" id="PTHR30487:SF0">
    <property type="entry name" value="PREPILIN LEADER PEPTIDASE_N-METHYLTRANSFERASE-RELATED"/>
    <property type="match status" value="1"/>
</dbReference>
<comment type="subcellular location">
    <subcellularLocation>
        <location evidence="1">Cell membrane</location>
        <topology evidence="1">Multi-pass membrane protein</topology>
    </subcellularLocation>
</comment>
<feature type="transmembrane region" description="Helical" evidence="7">
    <location>
        <begin position="228"/>
        <end position="247"/>
    </location>
</feature>
<dbReference type="InterPro" id="IPR000045">
    <property type="entry name" value="Prepilin_IV_endopep_pep"/>
</dbReference>
<dbReference type="Pfam" id="PF01478">
    <property type="entry name" value="Peptidase_A24"/>
    <property type="match status" value="1"/>
</dbReference>
<dbReference type="RefSeq" id="WP_176294825.1">
    <property type="nucleotide sequence ID" value="NZ_CP051177.1"/>
</dbReference>
<dbReference type="Gene3D" id="1.20.120.1220">
    <property type="match status" value="1"/>
</dbReference>
<evidence type="ECO:0000313" key="11">
    <source>
        <dbReference type="Proteomes" id="UP000509222"/>
    </source>
</evidence>
<evidence type="ECO:0000313" key="10">
    <source>
        <dbReference type="EMBL" id="QKX51728.1"/>
    </source>
</evidence>
<sequence>MFITYTAFFSIFGLVFGSFYNVVGLRVPKNESIAFPPSHCTKCDRQLTPLDLVPVFSYLFLRGRCRSCGEKIHWVYPLMEAITAALFAISFWQLGFQPELIIALIFVSLLVIITVSDIAYMLIPDKVLLPVGIVLLALRLFIPLDPWWDALLGAAVGFGILLLIAIVSKGGMGGGDIKLFFVIGLVLGTSGTLLTLFFASLIGAIAGIVQLRILNKDRKTPVPFGPSIALGAVITYFWGDALLNWYMNFWG</sequence>
<keyword evidence="5 7" id="KW-1133">Transmembrane helix</keyword>
<accession>A0A7H8QCJ0</accession>
<feature type="transmembrane region" description="Helical" evidence="7">
    <location>
        <begin position="74"/>
        <end position="94"/>
    </location>
</feature>
<proteinExistence type="inferred from homology"/>
<reference evidence="11" key="1">
    <citation type="submission" date="2020-06" db="EMBL/GenBank/DDBJ databases">
        <title>Isolation of Planomicrobium glaciei.</title>
        <authorList>
            <person name="Malisova L."/>
            <person name="Safrankova R."/>
            <person name="Jakubu V."/>
            <person name="Spanelova P."/>
        </authorList>
    </citation>
    <scope>NUCLEOTIDE SEQUENCE [LARGE SCALE GENOMIC DNA]</scope>
    <source>
        <strain evidence="11">NRL-ATB46093</strain>
    </source>
</reference>
<dbReference type="AlphaFoldDB" id="A0A7H8QCJ0"/>
<dbReference type="PANTHER" id="PTHR30487">
    <property type="entry name" value="TYPE 4 PREPILIN-LIKE PROTEINS LEADER PEPTIDE-PROCESSING ENZYME"/>
    <property type="match status" value="1"/>
</dbReference>
<comment type="similarity">
    <text evidence="2">Belongs to the peptidase A24 family.</text>
</comment>
<name>A0A7H8QCJ0_9BACL</name>
<dbReference type="GO" id="GO:0004190">
    <property type="term" value="F:aspartic-type endopeptidase activity"/>
    <property type="evidence" value="ECO:0007669"/>
    <property type="project" value="InterPro"/>
</dbReference>
<evidence type="ECO:0000256" key="3">
    <source>
        <dbReference type="ARBA" id="ARBA00022475"/>
    </source>
</evidence>
<feature type="transmembrane region" description="Helical" evidence="7">
    <location>
        <begin position="127"/>
        <end position="144"/>
    </location>
</feature>
<evidence type="ECO:0000256" key="1">
    <source>
        <dbReference type="ARBA" id="ARBA00004651"/>
    </source>
</evidence>
<feature type="transmembrane region" description="Helical" evidence="7">
    <location>
        <begin position="179"/>
        <end position="208"/>
    </location>
</feature>
<keyword evidence="11" id="KW-1185">Reference proteome</keyword>
<feature type="transmembrane region" description="Helical" evidence="7">
    <location>
        <begin position="150"/>
        <end position="167"/>
    </location>
</feature>
<keyword evidence="3" id="KW-1003">Cell membrane</keyword>
<dbReference type="GO" id="GO:0005886">
    <property type="term" value="C:plasma membrane"/>
    <property type="evidence" value="ECO:0007669"/>
    <property type="project" value="UniProtKB-SubCell"/>
</dbReference>
<dbReference type="Proteomes" id="UP000509222">
    <property type="component" value="Chromosome"/>
</dbReference>
<dbReference type="EMBL" id="CP051177">
    <property type="protein sequence ID" value="QKX51728.1"/>
    <property type="molecule type" value="Genomic_DNA"/>
</dbReference>
<feature type="transmembrane region" description="Helical" evidence="7">
    <location>
        <begin position="6"/>
        <end position="23"/>
    </location>
</feature>
<feature type="domain" description="Prepilin peptidase A24 N-terminal" evidence="9">
    <location>
        <begin position="11"/>
        <end position="93"/>
    </location>
</feature>
<feature type="transmembrane region" description="Helical" evidence="7">
    <location>
        <begin position="100"/>
        <end position="120"/>
    </location>
</feature>
<evidence type="ECO:0000256" key="4">
    <source>
        <dbReference type="ARBA" id="ARBA00022692"/>
    </source>
</evidence>
<protein>
    <submittedName>
        <fullName evidence="10">Prepilin peptidase</fullName>
    </submittedName>
</protein>
<evidence type="ECO:0000256" key="5">
    <source>
        <dbReference type="ARBA" id="ARBA00022989"/>
    </source>
</evidence>
<evidence type="ECO:0000259" key="9">
    <source>
        <dbReference type="Pfam" id="PF06750"/>
    </source>
</evidence>
<gene>
    <name evidence="10" type="ORF">HF394_14760</name>
</gene>